<name>A0AAV1NJN7_SCOSC</name>
<evidence type="ECO:0000256" key="2">
    <source>
        <dbReference type="SAM" id="SignalP"/>
    </source>
</evidence>
<comment type="caution">
    <text evidence="3">The sequence shown here is derived from an EMBL/GenBank/DDBJ whole genome shotgun (WGS) entry which is preliminary data.</text>
</comment>
<proteinExistence type="predicted"/>
<dbReference type="InterPro" id="IPR013783">
    <property type="entry name" value="Ig-like_fold"/>
</dbReference>
<feature type="chain" id="PRO_5043696105" evidence="2">
    <location>
        <begin position="18"/>
        <end position="175"/>
    </location>
</feature>
<organism evidence="3 4">
    <name type="scientific">Scomber scombrus</name>
    <name type="common">Atlantic mackerel</name>
    <name type="synonym">Scomber vernalis</name>
    <dbReference type="NCBI Taxonomy" id="13677"/>
    <lineage>
        <taxon>Eukaryota</taxon>
        <taxon>Metazoa</taxon>
        <taxon>Chordata</taxon>
        <taxon>Craniata</taxon>
        <taxon>Vertebrata</taxon>
        <taxon>Euteleostomi</taxon>
        <taxon>Actinopterygii</taxon>
        <taxon>Neopterygii</taxon>
        <taxon>Teleostei</taxon>
        <taxon>Neoteleostei</taxon>
        <taxon>Acanthomorphata</taxon>
        <taxon>Pelagiaria</taxon>
        <taxon>Scombriformes</taxon>
        <taxon>Scombridae</taxon>
        <taxon>Scomber</taxon>
    </lineage>
</organism>
<dbReference type="EMBL" id="CAWUFR010000040">
    <property type="protein sequence ID" value="CAK6959640.1"/>
    <property type="molecule type" value="Genomic_DNA"/>
</dbReference>
<evidence type="ECO:0000256" key="1">
    <source>
        <dbReference type="SAM" id="Phobius"/>
    </source>
</evidence>
<protein>
    <submittedName>
        <fullName evidence="3">Uncharacterized protein si:ch211-102c2.4, partial</fullName>
    </submittedName>
</protein>
<sequence>MLSLFSVLFLAVGVSEAAYWQRLTCPYEQSFQSLQRVWCRQSSAECCTGFAFDPDAPSVDGGRMEVEEGTDSFTVFVQELSHGEGVYWCGLLSEDKTIIKLAEGDFHSSSGVHVWAVIRLIVVILLPVVTIFGYIYFNAKTKHRRKRGEACDDVTVSRPLADPQYENAASPMELE</sequence>
<dbReference type="Proteomes" id="UP001314229">
    <property type="component" value="Unassembled WGS sequence"/>
</dbReference>
<feature type="transmembrane region" description="Helical" evidence="1">
    <location>
        <begin position="114"/>
        <end position="137"/>
    </location>
</feature>
<evidence type="ECO:0000313" key="4">
    <source>
        <dbReference type="Proteomes" id="UP001314229"/>
    </source>
</evidence>
<dbReference type="Gene3D" id="2.60.40.10">
    <property type="entry name" value="Immunoglobulins"/>
    <property type="match status" value="1"/>
</dbReference>
<accession>A0AAV1NJN7</accession>
<dbReference type="AlphaFoldDB" id="A0AAV1NJN7"/>
<reference evidence="3 4" key="1">
    <citation type="submission" date="2024-01" db="EMBL/GenBank/DDBJ databases">
        <authorList>
            <person name="Alioto T."/>
            <person name="Alioto T."/>
            <person name="Gomez Garrido J."/>
        </authorList>
    </citation>
    <scope>NUCLEOTIDE SEQUENCE [LARGE SCALE GENOMIC DNA]</scope>
</reference>
<keyword evidence="1" id="KW-0812">Transmembrane</keyword>
<keyword evidence="4" id="KW-1185">Reference proteome</keyword>
<keyword evidence="1" id="KW-0472">Membrane</keyword>
<gene>
    <name evidence="3" type="ORF">FSCOSCO3_A031072</name>
</gene>
<feature type="signal peptide" evidence="2">
    <location>
        <begin position="1"/>
        <end position="17"/>
    </location>
</feature>
<keyword evidence="1" id="KW-1133">Transmembrane helix</keyword>
<evidence type="ECO:0000313" key="3">
    <source>
        <dbReference type="EMBL" id="CAK6959640.1"/>
    </source>
</evidence>
<keyword evidence="2" id="KW-0732">Signal</keyword>